<dbReference type="InterPro" id="IPR009078">
    <property type="entry name" value="Ferritin-like_SF"/>
</dbReference>
<name>A0A2P6TDS8_CHLSO</name>
<dbReference type="PANTHER" id="PTHR23409:SF18">
    <property type="entry name" value="RIBONUCLEOSIDE-DIPHOSPHATE REDUCTASE SUBUNIT M2"/>
    <property type="match status" value="1"/>
</dbReference>
<organism evidence="2 3">
    <name type="scientific">Chlorella sorokiniana</name>
    <name type="common">Freshwater green alga</name>
    <dbReference type="NCBI Taxonomy" id="3076"/>
    <lineage>
        <taxon>Eukaryota</taxon>
        <taxon>Viridiplantae</taxon>
        <taxon>Chlorophyta</taxon>
        <taxon>core chlorophytes</taxon>
        <taxon>Trebouxiophyceae</taxon>
        <taxon>Chlorellales</taxon>
        <taxon>Chlorellaceae</taxon>
        <taxon>Chlorella clade</taxon>
        <taxon>Chlorella</taxon>
    </lineage>
</organism>
<gene>
    <name evidence="2" type="ORF">C2E21_8592</name>
</gene>
<protein>
    <submittedName>
        <fullName evidence="2">Ribonucleoside-diphosphate reductase small chain</fullName>
    </submittedName>
</protein>
<dbReference type="CDD" id="cd01049">
    <property type="entry name" value="RNRR2"/>
    <property type="match status" value="1"/>
</dbReference>
<dbReference type="STRING" id="3076.A0A2P6TDS8"/>
<dbReference type="OrthoDB" id="10248373at2759"/>
<dbReference type="Gene3D" id="1.10.620.20">
    <property type="entry name" value="Ribonucleotide Reductase, subunit A"/>
    <property type="match status" value="1"/>
</dbReference>
<accession>A0A2P6TDS8</accession>
<evidence type="ECO:0000256" key="1">
    <source>
        <dbReference type="ARBA" id="ARBA00009303"/>
    </source>
</evidence>
<proteinExistence type="inferred from homology"/>
<comment type="similarity">
    <text evidence="1">Belongs to the ribonucleoside diphosphate reductase small chain family.</text>
</comment>
<dbReference type="GO" id="GO:0009263">
    <property type="term" value="P:deoxyribonucleotide biosynthetic process"/>
    <property type="evidence" value="ECO:0007669"/>
    <property type="project" value="InterPro"/>
</dbReference>
<evidence type="ECO:0000313" key="3">
    <source>
        <dbReference type="Proteomes" id="UP000239899"/>
    </source>
</evidence>
<dbReference type="InterPro" id="IPR033909">
    <property type="entry name" value="RNR_small"/>
</dbReference>
<dbReference type="GO" id="GO:0016491">
    <property type="term" value="F:oxidoreductase activity"/>
    <property type="evidence" value="ECO:0007669"/>
    <property type="project" value="InterPro"/>
</dbReference>
<dbReference type="SUPFAM" id="SSF47240">
    <property type="entry name" value="Ferritin-like"/>
    <property type="match status" value="1"/>
</dbReference>
<dbReference type="InterPro" id="IPR000358">
    <property type="entry name" value="RNR_small_fam"/>
</dbReference>
<dbReference type="Proteomes" id="UP000239899">
    <property type="component" value="Unassembled WGS sequence"/>
</dbReference>
<dbReference type="AlphaFoldDB" id="A0A2P6TDS8"/>
<sequence length="334" mass="36589">MATATQHAPEMLLDENPDRYCMFPVRADNVWNEYKKAEVTFWTAEDVDLSRDPRDWQELETGEKSFVSSVLGYLAASDHLIQENIGCRFMTDVELPEARAFYSFQLFKQNVHTEMVSSVVEALFGGDEEAVRTIFSTVQALPAMQQKVAWVKQWIHSGSSFPERLVAFAAVASVFNAGSFAGLYWFKKRGLLPGLGRATDLISRDEGINVEAAGVMYSLLSSKLSDEAAQSIVKEAVDIERQFVCEQLPLESLGLEKGAVEAYLRFVGDNLLATLGHAPGFGVKSNPLGWLEDIASKASDVKINLHQAGGMSKAGAMKVSIGGQAGGIAFDEDF</sequence>
<evidence type="ECO:0000313" key="2">
    <source>
        <dbReference type="EMBL" id="PRW20806.1"/>
    </source>
</evidence>
<comment type="caution">
    <text evidence="2">The sequence shown here is derived from an EMBL/GenBank/DDBJ whole genome shotgun (WGS) entry which is preliminary data.</text>
</comment>
<keyword evidence="3" id="KW-1185">Reference proteome</keyword>
<dbReference type="EMBL" id="LHPG02000021">
    <property type="protein sequence ID" value="PRW20806.1"/>
    <property type="molecule type" value="Genomic_DNA"/>
</dbReference>
<dbReference type="PANTHER" id="PTHR23409">
    <property type="entry name" value="RIBONUCLEOSIDE-DIPHOSPHATE REDUCTASE SMALL CHAIN"/>
    <property type="match status" value="1"/>
</dbReference>
<reference evidence="2 3" key="1">
    <citation type="journal article" date="2018" name="Plant J.">
        <title>Genome sequences of Chlorella sorokiniana UTEX 1602 and Micractinium conductrix SAG 241.80: implications to maltose excretion by a green alga.</title>
        <authorList>
            <person name="Arriola M.B."/>
            <person name="Velmurugan N."/>
            <person name="Zhang Y."/>
            <person name="Plunkett M.H."/>
            <person name="Hondzo H."/>
            <person name="Barney B.M."/>
        </authorList>
    </citation>
    <scope>NUCLEOTIDE SEQUENCE [LARGE SCALE GENOMIC DNA]</scope>
    <source>
        <strain evidence="3">UTEX 1602</strain>
    </source>
</reference>
<dbReference type="InterPro" id="IPR012348">
    <property type="entry name" value="RNR-like"/>
</dbReference>
<dbReference type="Pfam" id="PF00268">
    <property type="entry name" value="Ribonuc_red_sm"/>
    <property type="match status" value="1"/>
</dbReference>